<evidence type="ECO:0000313" key="2">
    <source>
        <dbReference type="Proteomes" id="UP000728185"/>
    </source>
</evidence>
<protein>
    <submittedName>
        <fullName evidence="1">Uncharacterized protein</fullName>
    </submittedName>
</protein>
<dbReference type="GO" id="GO:0016266">
    <property type="term" value="P:protein O-linked glycosylation via N-acetyl-galactosamine"/>
    <property type="evidence" value="ECO:0007669"/>
    <property type="project" value="TreeGrafter"/>
</dbReference>
<accession>A0A8E0RYD5</accession>
<name>A0A8E0RYD5_9TREM</name>
<sequence length="209" mass="24462">MFYYAGLFKHNQTICAAYENPTSTNLCPISKSLLPRPAFVFHFICDEETELTVNQMMSEWKLSNVQWFFHSSWPHLVIILDTDLLFNYNINQLWSYFDRFTQQQAIGIAWEMDHTIPRCRNYSGTIIKALGVNGGVMLVHLEKLRHSSWEALWRNELSFRIATYGTLFSGEQVNLRRNAFIPVSALIQIWGPLGYTIHIFDNEQKYPDE</sequence>
<dbReference type="Gene3D" id="3.90.550.10">
    <property type="entry name" value="Spore Coat Polysaccharide Biosynthesis Protein SpsA, Chain A"/>
    <property type="match status" value="1"/>
</dbReference>
<dbReference type="PANTHER" id="PTHR46612">
    <property type="entry name" value="XYLOSIDE XYLOSYLTRANSFERASE 1"/>
    <property type="match status" value="1"/>
</dbReference>
<dbReference type="InterPro" id="IPR042465">
    <property type="entry name" value="XXLT1"/>
</dbReference>
<reference evidence="1" key="1">
    <citation type="submission" date="2019-05" db="EMBL/GenBank/DDBJ databases">
        <title>Annotation for the trematode Fasciolopsis buski.</title>
        <authorList>
            <person name="Choi Y.-J."/>
        </authorList>
    </citation>
    <scope>NUCLEOTIDE SEQUENCE</scope>
    <source>
        <strain evidence="1">HT</strain>
        <tissue evidence="1">Whole worm</tissue>
    </source>
</reference>
<dbReference type="AlphaFoldDB" id="A0A8E0RYD5"/>
<evidence type="ECO:0000313" key="1">
    <source>
        <dbReference type="EMBL" id="KAA0196253.1"/>
    </source>
</evidence>
<dbReference type="EMBL" id="LUCM01003148">
    <property type="protein sequence ID" value="KAA0196253.1"/>
    <property type="molecule type" value="Genomic_DNA"/>
</dbReference>
<dbReference type="Proteomes" id="UP000728185">
    <property type="component" value="Unassembled WGS sequence"/>
</dbReference>
<dbReference type="OrthoDB" id="6287094at2759"/>
<gene>
    <name evidence="1" type="ORF">FBUS_02148</name>
</gene>
<dbReference type="SUPFAM" id="SSF53448">
    <property type="entry name" value="Nucleotide-diphospho-sugar transferases"/>
    <property type="match status" value="1"/>
</dbReference>
<dbReference type="GO" id="GO:0005789">
    <property type="term" value="C:endoplasmic reticulum membrane"/>
    <property type="evidence" value="ECO:0007669"/>
    <property type="project" value="TreeGrafter"/>
</dbReference>
<proteinExistence type="predicted"/>
<organism evidence="1 2">
    <name type="scientific">Fasciolopsis buskii</name>
    <dbReference type="NCBI Taxonomy" id="27845"/>
    <lineage>
        <taxon>Eukaryota</taxon>
        <taxon>Metazoa</taxon>
        <taxon>Spiralia</taxon>
        <taxon>Lophotrochozoa</taxon>
        <taxon>Platyhelminthes</taxon>
        <taxon>Trematoda</taxon>
        <taxon>Digenea</taxon>
        <taxon>Plagiorchiida</taxon>
        <taxon>Echinostomata</taxon>
        <taxon>Echinostomatoidea</taxon>
        <taxon>Fasciolidae</taxon>
        <taxon>Fasciolopsis</taxon>
    </lineage>
</organism>
<keyword evidence="2" id="KW-1185">Reference proteome</keyword>
<dbReference type="GO" id="GO:0140560">
    <property type="term" value="F:xylosyl alpha-1,3-xylosyltransferase activity"/>
    <property type="evidence" value="ECO:0007669"/>
    <property type="project" value="TreeGrafter"/>
</dbReference>
<dbReference type="InterPro" id="IPR029044">
    <property type="entry name" value="Nucleotide-diphossugar_trans"/>
</dbReference>
<comment type="caution">
    <text evidence="1">The sequence shown here is derived from an EMBL/GenBank/DDBJ whole genome shotgun (WGS) entry which is preliminary data.</text>
</comment>
<dbReference type="PANTHER" id="PTHR46612:SF1">
    <property type="entry name" value="XYLOSIDE XYLOSYLTRANSFERASE 1"/>
    <property type="match status" value="1"/>
</dbReference>